<evidence type="ECO:0000313" key="2">
    <source>
        <dbReference type="EMBL" id="CAB4827829.1"/>
    </source>
</evidence>
<dbReference type="AlphaFoldDB" id="A0A6J7MMX3"/>
<proteinExistence type="predicted"/>
<accession>A0A6J7MMX3</accession>
<gene>
    <name evidence="1" type="ORF">UFOPK2754_02741</name>
    <name evidence="2" type="ORF">UFOPK3139_01155</name>
    <name evidence="3" type="ORF">UFOPK3543_01052</name>
    <name evidence="4" type="ORF">UFOPK3967_00284</name>
</gene>
<reference evidence="4" key="1">
    <citation type="submission" date="2020-05" db="EMBL/GenBank/DDBJ databases">
        <authorList>
            <person name="Chiriac C."/>
            <person name="Salcher M."/>
            <person name="Ghai R."/>
            <person name="Kavagutti S V."/>
        </authorList>
    </citation>
    <scope>NUCLEOTIDE SEQUENCE</scope>
</reference>
<evidence type="ECO:0000313" key="3">
    <source>
        <dbReference type="EMBL" id="CAB4904419.1"/>
    </source>
</evidence>
<dbReference type="EMBL" id="CAFBMH010000029">
    <property type="protein sequence ID" value="CAB4904419.1"/>
    <property type="molecule type" value="Genomic_DNA"/>
</dbReference>
<evidence type="ECO:0000313" key="4">
    <source>
        <dbReference type="EMBL" id="CAB4979769.1"/>
    </source>
</evidence>
<dbReference type="EMBL" id="CAFABA010000038">
    <property type="protein sequence ID" value="CAB4827829.1"/>
    <property type="molecule type" value="Genomic_DNA"/>
</dbReference>
<organism evidence="4">
    <name type="scientific">freshwater metagenome</name>
    <dbReference type="NCBI Taxonomy" id="449393"/>
    <lineage>
        <taxon>unclassified sequences</taxon>
        <taxon>metagenomes</taxon>
        <taxon>ecological metagenomes</taxon>
    </lineage>
</organism>
<dbReference type="EMBL" id="CAFBOS010000010">
    <property type="protein sequence ID" value="CAB4979769.1"/>
    <property type="molecule type" value="Genomic_DNA"/>
</dbReference>
<evidence type="ECO:0000313" key="1">
    <source>
        <dbReference type="EMBL" id="CAB4765561.1"/>
    </source>
</evidence>
<name>A0A6J7MMX3_9ZZZZ</name>
<protein>
    <submittedName>
        <fullName evidence="4">Unannotated protein</fullName>
    </submittedName>
</protein>
<sequence>MLTGQRVGDAAFDKRTVLRAPHVGSDHLMGHDTEEALLAHHGV</sequence>
<dbReference type="EMBL" id="CAEZYR010000138">
    <property type="protein sequence ID" value="CAB4765561.1"/>
    <property type="molecule type" value="Genomic_DNA"/>
</dbReference>